<dbReference type="EMBL" id="MGFQ01000035">
    <property type="protein sequence ID" value="OGM08809.1"/>
    <property type="molecule type" value="Genomic_DNA"/>
</dbReference>
<evidence type="ECO:0000313" key="1">
    <source>
        <dbReference type="EMBL" id="OGM08809.1"/>
    </source>
</evidence>
<gene>
    <name evidence="1" type="ORF">A2Z67_02270</name>
</gene>
<dbReference type="Proteomes" id="UP000176939">
    <property type="component" value="Unassembled WGS sequence"/>
</dbReference>
<reference evidence="1 2" key="1">
    <citation type="journal article" date="2016" name="Nat. Commun.">
        <title>Thousands of microbial genomes shed light on interconnected biogeochemical processes in an aquifer system.</title>
        <authorList>
            <person name="Anantharaman K."/>
            <person name="Brown C.T."/>
            <person name="Hug L.A."/>
            <person name="Sharon I."/>
            <person name="Castelle C.J."/>
            <person name="Probst A.J."/>
            <person name="Thomas B.C."/>
            <person name="Singh A."/>
            <person name="Wilkins M.J."/>
            <person name="Karaoz U."/>
            <person name="Brodie E.L."/>
            <person name="Williams K.H."/>
            <person name="Hubbard S.S."/>
            <person name="Banfield J.F."/>
        </authorList>
    </citation>
    <scope>NUCLEOTIDE SEQUENCE [LARGE SCALE GENOMIC DNA]</scope>
</reference>
<comment type="caution">
    <text evidence="1">The sequence shown here is derived from an EMBL/GenBank/DDBJ whole genome shotgun (WGS) entry which is preliminary data.</text>
</comment>
<protein>
    <submittedName>
        <fullName evidence="1">Uncharacterized protein</fullName>
    </submittedName>
</protein>
<name>A0A1F7X260_9BACT</name>
<accession>A0A1F7X260</accession>
<organism evidence="1 2">
    <name type="scientific">Candidatus Woesebacteria bacterium RBG_13_36_22</name>
    <dbReference type="NCBI Taxonomy" id="1802478"/>
    <lineage>
        <taxon>Bacteria</taxon>
        <taxon>Candidatus Woeseibacteriota</taxon>
    </lineage>
</organism>
<evidence type="ECO:0000313" key="2">
    <source>
        <dbReference type="Proteomes" id="UP000176939"/>
    </source>
</evidence>
<dbReference type="AlphaFoldDB" id="A0A1F7X260"/>
<proteinExistence type="predicted"/>
<sequence length="172" mass="17867">MSILSMKRFDRIQGRLNKIDYSLTMDSTKVSTLRTAEVTLTATEIVGTDAGDLGHASGATIVPAPGAGYVLQFLGATLIYDYATAAYTGGGNDTFAQNGASAVALSTVIASADLLGAAGDKIVQLVPLSASDQALTANTPLTLKSTTAWTQPGTAAGVLRVKYYYRIIVTEL</sequence>